<feature type="compositionally biased region" description="Low complexity" evidence="1">
    <location>
        <begin position="41"/>
        <end position="50"/>
    </location>
</feature>
<reference evidence="2" key="1">
    <citation type="submission" date="2014-05" db="EMBL/GenBank/DDBJ databases">
        <title>The transcriptome of the halophilic microalga Tetraselmis sp. GSL018 isolated from the Great Salt Lake, Utah.</title>
        <authorList>
            <person name="Jinkerson R.E."/>
            <person name="D'Adamo S."/>
            <person name="Posewitz M.C."/>
        </authorList>
    </citation>
    <scope>NUCLEOTIDE SEQUENCE</scope>
    <source>
        <strain evidence="2">GSL018</strain>
    </source>
</reference>
<dbReference type="EMBL" id="GBEZ01027779">
    <property type="protein sequence ID" value="JAC59573.1"/>
    <property type="molecule type" value="Transcribed_RNA"/>
</dbReference>
<evidence type="ECO:0000313" key="2">
    <source>
        <dbReference type="EMBL" id="JAC59573.1"/>
    </source>
</evidence>
<accession>A0A061QIL3</accession>
<feature type="region of interest" description="Disordered" evidence="1">
    <location>
        <begin position="101"/>
        <end position="128"/>
    </location>
</feature>
<feature type="compositionally biased region" description="Polar residues" evidence="1">
    <location>
        <begin position="103"/>
        <end position="113"/>
    </location>
</feature>
<feature type="non-terminal residue" evidence="2">
    <location>
        <position position="1"/>
    </location>
</feature>
<evidence type="ECO:0000256" key="1">
    <source>
        <dbReference type="SAM" id="MobiDB-lite"/>
    </source>
</evidence>
<dbReference type="AlphaFoldDB" id="A0A061QIL3"/>
<gene>
    <name evidence="2" type="ORF">TSPGSL018_31100</name>
</gene>
<name>A0A061QIL3_9CHLO</name>
<organism evidence="2">
    <name type="scientific">Tetraselmis sp. GSL018</name>
    <dbReference type="NCBI Taxonomy" id="582737"/>
    <lineage>
        <taxon>Eukaryota</taxon>
        <taxon>Viridiplantae</taxon>
        <taxon>Chlorophyta</taxon>
        <taxon>core chlorophytes</taxon>
        <taxon>Chlorodendrophyceae</taxon>
        <taxon>Chlorodendrales</taxon>
        <taxon>Chlorodendraceae</taxon>
        <taxon>Tetraselmis</taxon>
    </lineage>
</organism>
<sequence length="140" mass="14904">RLGCSARQKPLRGGRSTLPRQPIHRPPPPPEPVGHLSPCASSQPQGLPLPQCLPPSLGPSGQAGRGYGTVRSAREPVARAVLVLPAQQPLHTRMPLSIDSALPQPQTWKSGACSSGRLPQTEDKTSTHPAQCLCMWATDF</sequence>
<feature type="region of interest" description="Disordered" evidence="1">
    <location>
        <begin position="1"/>
        <end position="71"/>
    </location>
</feature>
<proteinExistence type="predicted"/>
<protein>
    <submittedName>
        <fullName evidence="2">Uncharacterized protein</fullName>
    </submittedName>
</protein>